<protein>
    <submittedName>
        <fullName evidence="1">Uncharacterized protein</fullName>
    </submittedName>
</protein>
<comment type="caution">
    <text evidence="1">The sequence shown here is derived from an EMBL/GenBank/DDBJ whole genome shotgun (WGS) entry which is preliminary data.</text>
</comment>
<accession>A0A8X6X0D8</accession>
<evidence type="ECO:0000313" key="1">
    <source>
        <dbReference type="EMBL" id="GFY43887.1"/>
    </source>
</evidence>
<dbReference type="EMBL" id="BMAV01003908">
    <property type="protein sequence ID" value="GFY43887.1"/>
    <property type="molecule type" value="Genomic_DNA"/>
</dbReference>
<sequence>MPQKLNPKRFLSLQTVCLFTDRGHAVDPRTDESRMLIRRHQNRSRMLPPDKLPSGYFTEEWQTPQWTRWILNSDSILSTTREMSLDVQAIGDKVLIFQHF</sequence>
<keyword evidence="2" id="KW-1185">Reference proteome</keyword>
<reference evidence="1" key="1">
    <citation type="submission" date="2020-08" db="EMBL/GenBank/DDBJ databases">
        <title>Multicomponent nature underlies the extraordinary mechanical properties of spider dragline silk.</title>
        <authorList>
            <person name="Kono N."/>
            <person name="Nakamura H."/>
            <person name="Mori M."/>
            <person name="Yoshida Y."/>
            <person name="Ohtoshi R."/>
            <person name="Malay A.D."/>
            <person name="Moran D.A.P."/>
            <person name="Tomita M."/>
            <person name="Numata K."/>
            <person name="Arakawa K."/>
        </authorList>
    </citation>
    <scope>NUCLEOTIDE SEQUENCE</scope>
</reference>
<gene>
    <name evidence="1" type="ORF">TNIN_381451</name>
</gene>
<dbReference type="AlphaFoldDB" id="A0A8X6X0D8"/>
<dbReference type="OrthoDB" id="10305813at2759"/>
<name>A0A8X6X0D8_9ARAC</name>
<organism evidence="1 2">
    <name type="scientific">Trichonephila inaurata madagascariensis</name>
    <dbReference type="NCBI Taxonomy" id="2747483"/>
    <lineage>
        <taxon>Eukaryota</taxon>
        <taxon>Metazoa</taxon>
        <taxon>Ecdysozoa</taxon>
        <taxon>Arthropoda</taxon>
        <taxon>Chelicerata</taxon>
        <taxon>Arachnida</taxon>
        <taxon>Araneae</taxon>
        <taxon>Araneomorphae</taxon>
        <taxon>Entelegynae</taxon>
        <taxon>Araneoidea</taxon>
        <taxon>Nephilidae</taxon>
        <taxon>Trichonephila</taxon>
        <taxon>Trichonephila inaurata</taxon>
    </lineage>
</organism>
<evidence type="ECO:0000313" key="2">
    <source>
        <dbReference type="Proteomes" id="UP000886998"/>
    </source>
</evidence>
<dbReference type="Proteomes" id="UP000886998">
    <property type="component" value="Unassembled WGS sequence"/>
</dbReference>
<proteinExistence type="predicted"/>